<comment type="caution">
    <text evidence="3">The sequence shown here is derived from an EMBL/GenBank/DDBJ whole genome shotgun (WGS) entry which is preliminary data.</text>
</comment>
<dbReference type="AlphaFoldDB" id="A0A5J5C7V7"/>
<gene>
    <name evidence="3" type="ORF">FQN60_007285</name>
</gene>
<protein>
    <submittedName>
        <fullName evidence="3">Uncharacterized protein</fullName>
    </submittedName>
</protein>
<reference evidence="3 4" key="1">
    <citation type="submission" date="2019-08" db="EMBL/GenBank/DDBJ databases">
        <title>A chromosome-level genome assembly, high-density linkage maps, and genome scans reveal the genomic architecture of hybrid incompatibilities underlying speciation via character displacement in darters (Percidae: Etheostominae).</title>
        <authorList>
            <person name="Moran R.L."/>
            <person name="Catchen J.M."/>
            <person name="Fuller R.C."/>
        </authorList>
    </citation>
    <scope>NUCLEOTIDE SEQUENCE [LARGE SCALE GENOMIC DNA]</scope>
    <source>
        <strain evidence="3">EspeVRDwgs_2016</strain>
        <tissue evidence="3">Muscle</tissue>
    </source>
</reference>
<keyword evidence="4" id="KW-1185">Reference proteome</keyword>
<name>A0A5J5C7V7_9PERO</name>
<feature type="domain" description="Stonustoxin-like helical" evidence="2">
    <location>
        <begin position="20"/>
        <end position="64"/>
    </location>
</feature>
<dbReference type="Pfam" id="PF18078">
    <property type="entry name" value="Thioredoxin_11"/>
    <property type="match status" value="1"/>
</dbReference>
<dbReference type="InterPro" id="IPR040581">
    <property type="entry name" value="Thioredoxin_11"/>
</dbReference>
<dbReference type="EMBL" id="VOFY01001813">
    <property type="protein sequence ID" value="KAA8577884.1"/>
    <property type="molecule type" value="Genomic_DNA"/>
</dbReference>
<dbReference type="Proteomes" id="UP000327493">
    <property type="component" value="Unassembled WGS sequence"/>
</dbReference>
<proteinExistence type="predicted"/>
<evidence type="ECO:0000313" key="3">
    <source>
        <dbReference type="EMBL" id="KAA8577884.1"/>
    </source>
</evidence>
<accession>A0A5J5C7V7</accession>
<dbReference type="PANTHER" id="PTHR31594">
    <property type="entry name" value="AIG1-TYPE G DOMAIN-CONTAINING PROTEIN"/>
    <property type="match status" value="1"/>
</dbReference>
<dbReference type="InterPro" id="IPR052090">
    <property type="entry name" value="Cytolytic_pore-forming_toxin"/>
</dbReference>
<dbReference type="InterPro" id="IPR048997">
    <property type="entry name" value="Stonustoxin-like_helical"/>
</dbReference>
<feature type="domain" description="SNTX thioredoxin-like" evidence="1">
    <location>
        <begin position="76"/>
        <end position="122"/>
    </location>
</feature>
<dbReference type="PANTHER" id="PTHR31594:SF16">
    <property type="entry name" value="SI:CH211-281L24.3"/>
    <property type="match status" value="1"/>
</dbReference>
<evidence type="ECO:0000259" key="1">
    <source>
        <dbReference type="Pfam" id="PF18078"/>
    </source>
</evidence>
<sequence length="141" mass="16019">MPLKNLDPEAAELKRRISSRLVSKVQDRKEDESSLIQLFDDRDKSPFSQEKLTKWLDQKEREINVISSCADTMEGTKIVPNQTELDRVVLAPGVDNVLCFVFTSVERGDTDLDVMADYLHFSKLGIPMKIHGTTQLKLSPK</sequence>
<dbReference type="Pfam" id="PF21109">
    <property type="entry name" value="Stonustoxin_helical"/>
    <property type="match status" value="1"/>
</dbReference>
<evidence type="ECO:0000259" key="2">
    <source>
        <dbReference type="Pfam" id="PF21109"/>
    </source>
</evidence>
<organism evidence="3 4">
    <name type="scientific">Etheostoma spectabile</name>
    <name type="common">orangethroat darter</name>
    <dbReference type="NCBI Taxonomy" id="54343"/>
    <lineage>
        <taxon>Eukaryota</taxon>
        <taxon>Metazoa</taxon>
        <taxon>Chordata</taxon>
        <taxon>Craniata</taxon>
        <taxon>Vertebrata</taxon>
        <taxon>Euteleostomi</taxon>
        <taxon>Actinopterygii</taxon>
        <taxon>Neopterygii</taxon>
        <taxon>Teleostei</taxon>
        <taxon>Neoteleostei</taxon>
        <taxon>Acanthomorphata</taxon>
        <taxon>Eupercaria</taxon>
        <taxon>Perciformes</taxon>
        <taxon>Percoidei</taxon>
        <taxon>Percidae</taxon>
        <taxon>Etheostomatinae</taxon>
        <taxon>Etheostoma</taxon>
    </lineage>
</organism>
<evidence type="ECO:0000313" key="4">
    <source>
        <dbReference type="Proteomes" id="UP000327493"/>
    </source>
</evidence>